<keyword evidence="3" id="KW-1185">Reference proteome</keyword>
<evidence type="ECO:0000313" key="3">
    <source>
        <dbReference type="Proteomes" id="UP001221142"/>
    </source>
</evidence>
<dbReference type="Proteomes" id="UP001221142">
    <property type="component" value="Unassembled WGS sequence"/>
</dbReference>
<dbReference type="AlphaFoldDB" id="A0AAD7FCW0"/>
<reference evidence="2" key="1">
    <citation type="submission" date="2023-03" db="EMBL/GenBank/DDBJ databases">
        <title>Massive genome expansion in bonnet fungi (Mycena s.s.) driven by repeated elements and novel gene families across ecological guilds.</title>
        <authorList>
            <consortium name="Lawrence Berkeley National Laboratory"/>
            <person name="Harder C.B."/>
            <person name="Miyauchi S."/>
            <person name="Viragh M."/>
            <person name="Kuo A."/>
            <person name="Thoen E."/>
            <person name="Andreopoulos B."/>
            <person name="Lu D."/>
            <person name="Skrede I."/>
            <person name="Drula E."/>
            <person name="Henrissat B."/>
            <person name="Morin E."/>
            <person name="Kohler A."/>
            <person name="Barry K."/>
            <person name="LaButti K."/>
            <person name="Morin E."/>
            <person name="Salamov A."/>
            <person name="Lipzen A."/>
            <person name="Mereny Z."/>
            <person name="Hegedus B."/>
            <person name="Baldrian P."/>
            <person name="Stursova M."/>
            <person name="Weitz H."/>
            <person name="Taylor A."/>
            <person name="Grigoriev I.V."/>
            <person name="Nagy L.G."/>
            <person name="Martin F."/>
            <person name="Kauserud H."/>
        </authorList>
    </citation>
    <scope>NUCLEOTIDE SEQUENCE</scope>
    <source>
        <strain evidence="2">9284</strain>
    </source>
</reference>
<dbReference type="EMBL" id="JARKIF010000030">
    <property type="protein sequence ID" value="KAJ7612762.1"/>
    <property type="molecule type" value="Genomic_DNA"/>
</dbReference>
<feature type="compositionally biased region" description="Basic and acidic residues" evidence="1">
    <location>
        <begin position="8"/>
        <end position="40"/>
    </location>
</feature>
<proteinExistence type="predicted"/>
<organism evidence="2 3">
    <name type="scientific">Roridomyces roridus</name>
    <dbReference type="NCBI Taxonomy" id="1738132"/>
    <lineage>
        <taxon>Eukaryota</taxon>
        <taxon>Fungi</taxon>
        <taxon>Dikarya</taxon>
        <taxon>Basidiomycota</taxon>
        <taxon>Agaricomycotina</taxon>
        <taxon>Agaricomycetes</taxon>
        <taxon>Agaricomycetidae</taxon>
        <taxon>Agaricales</taxon>
        <taxon>Marasmiineae</taxon>
        <taxon>Mycenaceae</taxon>
        <taxon>Roridomyces</taxon>
    </lineage>
</organism>
<gene>
    <name evidence="2" type="ORF">FB45DRAFT_874964</name>
</gene>
<feature type="region of interest" description="Disordered" evidence="1">
    <location>
        <begin position="1"/>
        <end position="50"/>
    </location>
</feature>
<name>A0AAD7FCW0_9AGAR</name>
<comment type="caution">
    <text evidence="2">The sequence shown here is derived from an EMBL/GenBank/DDBJ whole genome shotgun (WGS) entry which is preliminary data.</text>
</comment>
<sequence>MVTAGVEVRARRTDRAELHGEGSVLEERTTRRRGQEHVSHGSEGGLVGLEGVGDADAERKDLEAHSAGRICFAGYGLKPEAGRAGVRLSRAKPGVHPGLRLRLGISQAPSRRLSPGFRAQLQSHLESLLSGPLCTQCN</sequence>
<accession>A0AAD7FCW0</accession>
<protein>
    <submittedName>
        <fullName evidence="2">Uncharacterized protein</fullName>
    </submittedName>
</protein>
<evidence type="ECO:0000256" key="1">
    <source>
        <dbReference type="SAM" id="MobiDB-lite"/>
    </source>
</evidence>
<evidence type="ECO:0000313" key="2">
    <source>
        <dbReference type="EMBL" id="KAJ7612762.1"/>
    </source>
</evidence>